<feature type="region of interest" description="Disordered" evidence="1">
    <location>
        <begin position="122"/>
        <end position="165"/>
    </location>
</feature>
<reference evidence="2 3" key="1">
    <citation type="journal article" date="2023" name="Plant Dis.">
        <title>First Report of Diplodia intermedia Causing Canker and Dieback Diseases on Apple Trees in Canada.</title>
        <authorList>
            <person name="Ellouze W."/>
            <person name="Ilyukhin E."/>
            <person name="Sulman M."/>
            <person name="Ali S."/>
        </authorList>
    </citation>
    <scope>NUCLEOTIDE SEQUENCE [LARGE SCALE GENOMIC DNA]</scope>
    <source>
        <strain evidence="2 3">M45-28</strain>
    </source>
</reference>
<comment type="caution">
    <text evidence="2">The sequence shown here is derived from an EMBL/GenBank/DDBJ whole genome shotgun (WGS) entry which is preliminary data.</text>
</comment>
<evidence type="ECO:0000313" key="3">
    <source>
        <dbReference type="Proteomes" id="UP001521184"/>
    </source>
</evidence>
<feature type="region of interest" description="Disordered" evidence="1">
    <location>
        <begin position="37"/>
        <end position="88"/>
    </location>
</feature>
<feature type="compositionally biased region" description="Low complexity" evidence="1">
    <location>
        <begin position="149"/>
        <end position="165"/>
    </location>
</feature>
<feature type="region of interest" description="Disordered" evidence="1">
    <location>
        <begin position="196"/>
        <end position="220"/>
    </location>
</feature>
<name>A0ABR3TNK1_9PEZI</name>
<organism evidence="2 3">
    <name type="scientific">Diplodia intermedia</name>
    <dbReference type="NCBI Taxonomy" id="856260"/>
    <lineage>
        <taxon>Eukaryota</taxon>
        <taxon>Fungi</taxon>
        <taxon>Dikarya</taxon>
        <taxon>Ascomycota</taxon>
        <taxon>Pezizomycotina</taxon>
        <taxon>Dothideomycetes</taxon>
        <taxon>Dothideomycetes incertae sedis</taxon>
        <taxon>Botryosphaeriales</taxon>
        <taxon>Botryosphaeriaceae</taxon>
        <taxon>Diplodia</taxon>
    </lineage>
</organism>
<accession>A0ABR3TNK1</accession>
<feature type="compositionally biased region" description="Polar residues" evidence="1">
    <location>
        <begin position="135"/>
        <end position="148"/>
    </location>
</feature>
<proteinExistence type="predicted"/>
<protein>
    <submittedName>
        <fullName evidence="2">Uncharacterized protein</fullName>
    </submittedName>
</protein>
<sequence>MAPRIPPPAQGNAAARNRAHFTARPEAIVHTSKMFKNHAQHTTTARSKAAPLTKYDLTSKPHGVTKSRSHGRGLPRRTHKPEHPLSTLFDESSDFYRSTIINTAQDSLFATRRALIYRLTSTNGPGEQQQQQQQRFPTTAARSPSSNGFSFSPASNRASSPPNRLPTAAELQAAHNAAVANVTAPFGDTPVVKGGGGGGGGKLDAAAAAGGGKEKEEKKADDAVLAPDLHSEQPLSALMADFAAVVAREEKKLFELGGRWMQTQAEIRLLAEDIFGKEAVRDMMKGRNVDREVAEVGRGLAEEEVEALKGMVDVLVEETAKEAVEVREKERSVKRDQKKMILATVKRIEEL</sequence>
<dbReference type="EMBL" id="JAKEKT020000042">
    <property type="protein sequence ID" value="KAL1641202.1"/>
    <property type="molecule type" value="Genomic_DNA"/>
</dbReference>
<dbReference type="Proteomes" id="UP001521184">
    <property type="component" value="Unassembled WGS sequence"/>
</dbReference>
<keyword evidence="3" id="KW-1185">Reference proteome</keyword>
<evidence type="ECO:0000313" key="2">
    <source>
        <dbReference type="EMBL" id="KAL1641202.1"/>
    </source>
</evidence>
<feature type="compositionally biased region" description="Basic residues" evidence="1">
    <location>
        <begin position="63"/>
        <end position="80"/>
    </location>
</feature>
<gene>
    <name evidence="2" type="ORF">SLS58_006310</name>
</gene>
<evidence type="ECO:0000256" key="1">
    <source>
        <dbReference type="SAM" id="MobiDB-lite"/>
    </source>
</evidence>